<dbReference type="KEGG" id="csr:Cspa_c07750"/>
<name>M1MSJ2_9CLOT</name>
<evidence type="ECO:0000313" key="1">
    <source>
        <dbReference type="EMBL" id="AGF54552.1"/>
    </source>
</evidence>
<sequence>MSLNLDKTDLKDNVLIIQNDDNSIKCIPRENATDYELSLFKEFEVAYPNGKPVPLVEQVVNIATDRERIEALENYLLEKETAETIK</sequence>
<dbReference type="PATRIC" id="fig|931276.5.peg.728"/>
<proteinExistence type="predicted"/>
<dbReference type="Proteomes" id="UP000011728">
    <property type="component" value="Chromosome"/>
</dbReference>
<dbReference type="EMBL" id="CP004121">
    <property type="protein sequence ID" value="AGF54552.1"/>
    <property type="molecule type" value="Genomic_DNA"/>
</dbReference>
<protein>
    <submittedName>
        <fullName evidence="1">Uncharacterized protein</fullName>
    </submittedName>
</protein>
<organism evidence="1 2">
    <name type="scientific">Clostridium saccharoperbutylacetonicum N1-4(HMT)</name>
    <dbReference type="NCBI Taxonomy" id="931276"/>
    <lineage>
        <taxon>Bacteria</taxon>
        <taxon>Bacillati</taxon>
        <taxon>Bacillota</taxon>
        <taxon>Clostridia</taxon>
        <taxon>Eubacteriales</taxon>
        <taxon>Clostridiaceae</taxon>
        <taxon>Clostridium</taxon>
    </lineage>
</organism>
<reference evidence="1 2" key="1">
    <citation type="submission" date="2013-02" db="EMBL/GenBank/DDBJ databases">
        <title>Genome sequence of Clostridium saccharoperbutylacetonicum N1-4(HMT).</title>
        <authorList>
            <person name="Poehlein A."/>
            <person name="Daniel R."/>
        </authorList>
    </citation>
    <scope>NUCLEOTIDE SEQUENCE [LARGE SCALE GENOMIC DNA]</scope>
    <source>
        <strain evidence="2">N1-4(HMT)</strain>
    </source>
</reference>
<dbReference type="STRING" id="36745.CLSAP_08130"/>
<accession>M1MSJ2</accession>
<dbReference type="AlphaFoldDB" id="M1MSJ2"/>
<dbReference type="HOGENOM" id="CLU_2492400_0_0_9"/>
<evidence type="ECO:0000313" key="2">
    <source>
        <dbReference type="Proteomes" id="UP000011728"/>
    </source>
</evidence>
<gene>
    <name evidence="1" type="ORF">Cspa_c07750</name>
</gene>
<dbReference type="RefSeq" id="WP_015390878.1">
    <property type="nucleotide sequence ID" value="NC_020291.1"/>
</dbReference>
<keyword evidence="2" id="KW-1185">Reference proteome</keyword>